<dbReference type="EMBL" id="SJPU01000001">
    <property type="protein sequence ID" value="TWU19353.1"/>
    <property type="molecule type" value="Genomic_DNA"/>
</dbReference>
<feature type="transmembrane region" description="Helical" evidence="1">
    <location>
        <begin position="56"/>
        <end position="81"/>
    </location>
</feature>
<evidence type="ECO:0000256" key="1">
    <source>
        <dbReference type="SAM" id="Phobius"/>
    </source>
</evidence>
<sequence>MNITMNSFLKISRSALVPQALNSAGSVGRMLSAADVSDCAPRLGGRRMVSPRTGITLIEVTFAIGVILIGMVGLTAILPLAGHRAQDALDFDTAAAMSDGVLKEVVARNLIRDAALTGVQNLSYSSGGKEFTVIQPFCLDPLLADNTAPAVYEKYDMSWFPFYSTDHDPLVDPSSTYTISPGFAGQPRLQRVGLNAFSSYTFPQRFEIARTWVESPNDLSELRPKDRTIPAVLTGLKATTGANSIIDGKRIPTGAYSWMITVDPDEQSRYGSMAVVIYQSRERTTDFPSAPVETANQNAAAERIALVGDAIGFAGGAGGSVQLLSSGATLSQLTSGNWLMLSRTTRPAATPPAARVASQVFRWYRVVGVDGEPTVYTPTNDTTVGGISVPASHSSNPRSNTTVWSLKVMLDGPDWDFSTAPSTDATTNSLTYATLVEDVVAVNEKTILLADFLK</sequence>
<evidence type="ECO:0000313" key="2">
    <source>
        <dbReference type="EMBL" id="TWU19353.1"/>
    </source>
</evidence>
<reference evidence="2 3" key="1">
    <citation type="journal article" date="2020" name="Antonie Van Leeuwenhoek">
        <title>Rhodopirellula heiligendammensis sp. nov., Rhodopirellula pilleata sp. nov., and Rhodopirellula solitaria sp. nov. isolated from natural or artificial marine surfaces in Northern Germany and California, USA, and emended description of the genus Rhodopirellula.</title>
        <authorList>
            <person name="Kallscheuer N."/>
            <person name="Wiegand S."/>
            <person name="Jogler M."/>
            <person name="Boedeker C."/>
            <person name="Peeters S.H."/>
            <person name="Rast P."/>
            <person name="Heuer A."/>
            <person name="Jetten M.S.M."/>
            <person name="Rohde M."/>
            <person name="Jogler C."/>
        </authorList>
    </citation>
    <scope>NUCLEOTIDE SEQUENCE [LARGE SCALE GENOMIC DNA]</scope>
    <source>
        <strain evidence="2 3">Poly21</strain>
    </source>
</reference>
<dbReference type="Proteomes" id="UP000319908">
    <property type="component" value="Unassembled WGS sequence"/>
</dbReference>
<keyword evidence="1" id="KW-1133">Transmembrane helix</keyword>
<gene>
    <name evidence="2" type="ORF">Poly21_15250</name>
</gene>
<evidence type="ECO:0000313" key="3">
    <source>
        <dbReference type="Proteomes" id="UP000319908"/>
    </source>
</evidence>
<keyword evidence="1" id="KW-0812">Transmembrane</keyword>
<comment type="caution">
    <text evidence="2">The sequence shown here is derived from an EMBL/GenBank/DDBJ whole genome shotgun (WGS) entry which is preliminary data.</text>
</comment>
<dbReference type="AlphaFoldDB" id="A0A5C6C495"/>
<organism evidence="2 3">
    <name type="scientific">Allorhodopirellula heiligendammensis</name>
    <dbReference type="NCBI Taxonomy" id="2714739"/>
    <lineage>
        <taxon>Bacteria</taxon>
        <taxon>Pseudomonadati</taxon>
        <taxon>Planctomycetota</taxon>
        <taxon>Planctomycetia</taxon>
        <taxon>Pirellulales</taxon>
        <taxon>Pirellulaceae</taxon>
        <taxon>Allorhodopirellula</taxon>
    </lineage>
</organism>
<proteinExistence type="predicted"/>
<name>A0A5C6C495_9BACT</name>
<keyword evidence="1" id="KW-0472">Membrane</keyword>
<accession>A0A5C6C495</accession>
<protein>
    <submittedName>
        <fullName evidence="2">Uncharacterized protein</fullName>
    </submittedName>
</protein>
<keyword evidence="3" id="KW-1185">Reference proteome</keyword>